<dbReference type="PANTHER" id="PTHR30137:SF8">
    <property type="entry name" value="BLR5498 PROTEIN"/>
    <property type="match status" value="1"/>
</dbReference>
<evidence type="ECO:0000256" key="1">
    <source>
        <dbReference type="ARBA" id="ARBA00023002"/>
    </source>
</evidence>
<dbReference type="Pfam" id="PF00296">
    <property type="entry name" value="Bac_luciferase"/>
    <property type="match status" value="1"/>
</dbReference>
<dbReference type="OrthoDB" id="9776438at2"/>
<name>A0A0U9H5Y1_9BACI</name>
<reference evidence="4 5" key="2">
    <citation type="journal article" date="2016" name="Genome Announc.">
        <title>Draft Genome Sequence of Oceanobacillus picturae Heshi-B3, Isolated from Fermented Rice Bran in a Traditional Japanese Seafood Dish.</title>
        <authorList>
            <person name="Akuzawa S."/>
            <person name="Nagaoka J."/>
            <person name="Kanekatsu M."/>
            <person name="Kanesaki Y."/>
            <person name="Suzuki T."/>
        </authorList>
    </citation>
    <scope>NUCLEOTIDE SEQUENCE [LARGE SCALE GENOMIC DNA]</scope>
    <source>
        <strain evidence="4 5">Heshi-B3</strain>
    </source>
</reference>
<dbReference type="RefSeq" id="WP_058950108.1">
    <property type="nucleotide sequence ID" value="NZ_BBXV01000023.1"/>
</dbReference>
<dbReference type="Proteomes" id="UP000052946">
    <property type="component" value="Unassembled WGS sequence"/>
</dbReference>
<dbReference type="EMBL" id="BBXV01000023">
    <property type="protein sequence ID" value="GAQ17903.1"/>
    <property type="molecule type" value="Genomic_DNA"/>
</dbReference>
<feature type="domain" description="Luciferase-like" evidence="3">
    <location>
        <begin position="12"/>
        <end position="312"/>
    </location>
</feature>
<dbReference type="Gene3D" id="3.20.20.30">
    <property type="entry name" value="Luciferase-like domain"/>
    <property type="match status" value="1"/>
</dbReference>
<sequence>MEKYRIDPSKGMEFGLYTLGDHLPDPHTGKRIPAQQRIQEIIELAKLADQAGIDFFSVGESHQDFFATQAHAVVLSAIAQATKNIKIASSSTIISTSDPVRVYENFATIDLISGGRAEIVAGRASRIGLFDLLGYNVRNYEELFEEKFDLLRQINEEEVVNWEGEFRAPLNNAKVLPRPLNGSLPIWRAVGGSPGSAIKAGYAGVPMFLAHLGGPASSFKRSIDAYRQAAQSRGFDTDQLPVATAGFFYAAEDMQTALRDMYPHINEGMKRTNGQGFPKQAFAQGADPHSIMNIGSPEQIIEKMLYQHEMFGHQRYIAQIDFGGMPFDKLRKNIEIIGTEILPAIKKHTAKK</sequence>
<keyword evidence="1" id="KW-0560">Oxidoreductase</keyword>
<dbReference type="PANTHER" id="PTHR30137">
    <property type="entry name" value="LUCIFERASE-LIKE MONOOXYGENASE"/>
    <property type="match status" value="1"/>
</dbReference>
<dbReference type="AlphaFoldDB" id="A0A0U9H5Y1"/>
<dbReference type="InterPro" id="IPR036661">
    <property type="entry name" value="Luciferase-like_sf"/>
</dbReference>
<dbReference type="SUPFAM" id="SSF51679">
    <property type="entry name" value="Bacterial luciferase-like"/>
    <property type="match status" value="1"/>
</dbReference>
<evidence type="ECO:0000313" key="5">
    <source>
        <dbReference type="Proteomes" id="UP000052946"/>
    </source>
</evidence>
<evidence type="ECO:0000259" key="3">
    <source>
        <dbReference type="Pfam" id="PF00296"/>
    </source>
</evidence>
<dbReference type="CDD" id="cd00347">
    <property type="entry name" value="Flavin_utilizing_monoxygenases"/>
    <property type="match status" value="1"/>
</dbReference>
<dbReference type="InterPro" id="IPR050766">
    <property type="entry name" value="Bact_Lucif_Oxidored"/>
</dbReference>
<keyword evidence="2" id="KW-0503">Monooxygenase</keyword>
<evidence type="ECO:0000313" key="4">
    <source>
        <dbReference type="EMBL" id="GAQ17903.1"/>
    </source>
</evidence>
<dbReference type="GO" id="GO:0005829">
    <property type="term" value="C:cytosol"/>
    <property type="evidence" value="ECO:0007669"/>
    <property type="project" value="TreeGrafter"/>
</dbReference>
<proteinExistence type="predicted"/>
<accession>A0A0U9H5Y1</accession>
<dbReference type="GO" id="GO:0004497">
    <property type="term" value="F:monooxygenase activity"/>
    <property type="evidence" value="ECO:0007669"/>
    <property type="project" value="UniProtKB-KW"/>
</dbReference>
<dbReference type="InterPro" id="IPR011251">
    <property type="entry name" value="Luciferase-like_dom"/>
</dbReference>
<protein>
    <submittedName>
        <fullName evidence="4">Methylenetetrahydromethanopterin reductase</fullName>
    </submittedName>
</protein>
<evidence type="ECO:0000256" key="2">
    <source>
        <dbReference type="ARBA" id="ARBA00023033"/>
    </source>
</evidence>
<dbReference type="GO" id="GO:0016705">
    <property type="term" value="F:oxidoreductase activity, acting on paired donors, with incorporation or reduction of molecular oxygen"/>
    <property type="evidence" value="ECO:0007669"/>
    <property type="project" value="InterPro"/>
</dbReference>
<gene>
    <name evidence="4" type="ORF">OPHB3_1840</name>
</gene>
<organism evidence="4 5">
    <name type="scientific">Oceanobacillus picturae</name>
    <dbReference type="NCBI Taxonomy" id="171693"/>
    <lineage>
        <taxon>Bacteria</taxon>
        <taxon>Bacillati</taxon>
        <taxon>Bacillota</taxon>
        <taxon>Bacilli</taxon>
        <taxon>Bacillales</taxon>
        <taxon>Bacillaceae</taxon>
        <taxon>Oceanobacillus</taxon>
    </lineage>
</organism>
<comment type="caution">
    <text evidence="4">The sequence shown here is derived from an EMBL/GenBank/DDBJ whole genome shotgun (WGS) entry which is preliminary data.</text>
</comment>
<reference evidence="5" key="1">
    <citation type="submission" date="2015-07" db="EMBL/GenBank/DDBJ databases">
        <title>Draft Genome Sequence of Oceanobacillus picturae Heshi-B3 that Was Isolated from Fermented Rice Bran with Aging Salted Mackerel, Which Was Named Heshiko as Traditional Fermented Seafood in Japan.</title>
        <authorList>
            <person name="Akuzawa S."/>
            <person name="Nakagawa J."/>
            <person name="Kanekatsu T."/>
            <person name="Kanesaki Y."/>
            <person name="Suzuki T."/>
        </authorList>
    </citation>
    <scope>NUCLEOTIDE SEQUENCE [LARGE SCALE GENOMIC DNA]</scope>
    <source>
        <strain evidence="5">Heshi-B3</strain>
    </source>
</reference>